<evidence type="ECO:0000313" key="2">
    <source>
        <dbReference type="EMBL" id="SIN64768.1"/>
    </source>
</evidence>
<dbReference type="Proteomes" id="UP000185192">
    <property type="component" value="Unassembled WGS sequence"/>
</dbReference>
<name>A0A1N6D1U6_9SPHN</name>
<dbReference type="PANTHER" id="PTHR46546:SF4">
    <property type="entry name" value="SHEWANELLA-LIKE PROTEIN PHOSPHATASE 1"/>
    <property type="match status" value="1"/>
</dbReference>
<reference evidence="3" key="1">
    <citation type="submission" date="2016-11" db="EMBL/GenBank/DDBJ databases">
        <authorList>
            <person name="Varghese N."/>
            <person name="Submissions S."/>
        </authorList>
    </citation>
    <scope>NUCLEOTIDE SEQUENCE [LARGE SCALE GENOMIC DNA]</scope>
    <source>
        <strain evidence="3">DSM 22363</strain>
    </source>
</reference>
<dbReference type="PANTHER" id="PTHR46546">
    <property type="entry name" value="SHEWANELLA-LIKE PROTEIN PHOSPHATASE 1"/>
    <property type="match status" value="1"/>
</dbReference>
<organism evidence="2 3">
    <name type="scientific">Parasphingorhabdus marina DSM 22363</name>
    <dbReference type="NCBI Taxonomy" id="1123272"/>
    <lineage>
        <taxon>Bacteria</taxon>
        <taxon>Pseudomonadati</taxon>
        <taxon>Pseudomonadota</taxon>
        <taxon>Alphaproteobacteria</taxon>
        <taxon>Sphingomonadales</taxon>
        <taxon>Sphingomonadaceae</taxon>
        <taxon>Parasphingorhabdus</taxon>
    </lineage>
</organism>
<gene>
    <name evidence="2" type="ORF">SAMN02745824_1436</name>
</gene>
<evidence type="ECO:0000313" key="3">
    <source>
        <dbReference type="Proteomes" id="UP000185192"/>
    </source>
</evidence>
<feature type="domain" description="Calcineurin-like phosphoesterase" evidence="1">
    <location>
        <begin position="47"/>
        <end position="305"/>
    </location>
</feature>
<accession>A0A1N6D1U6</accession>
<proteinExistence type="predicted"/>
<dbReference type="Gene3D" id="3.60.21.10">
    <property type="match status" value="1"/>
</dbReference>
<dbReference type="SUPFAM" id="SSF56300">
    <property type="entry name" value="Metallo-dependent phosphatases"/>
    <property type="match status" value="1"/>
</dbReference>
<protein>
    <submittedName>
        <fullName evidence="2">Calcineurin-like phosphoesterase</fullName>
    </submittedName>
</protein>
<dbReference type="Pfam" id="PF00149">
    <property type="entry name" value="Metallophos"/>
    <property type="match status" value="1"/>
</dbReference>
<evidence type="ECO:0000259" key="1">
    <source>
        <dbReference type="Pfam" id="PF00149"/>
    </source>
</evidence>
<sequence length="363" mass="40770">MIKTTDSPLPQRCLFSFISIILLFVWGTTMLSASVSEPAEEVDRLPKIVALGDMHGDYVPYEALMRDAGLIDGDGNWSGDDTIFVQTGDIPDRGPDTRKIIESLQKLEKQAPLSGGKVIPMVGNHEAMNVYRDLRYVHPGEFTAFASEDSEKLRADYFAAKREAIEAAFRDQQPDMTSDEIKEKWLENMPPGKLEHAIHWSPSGYIGKWVARNRVVYKIGGYLFAHGGYSREYSRFTLDEMNTAASEALRTQDRSRESILRDTLGPLWYRGNVRGRPDTKDFNASHEIAQVLKTYDATHIIVGHTRNEKGIRVSRGGRLIQIDTGASAVYGGVPSYLRIENGEFFAHTLSDVTRLNIAEVKIR</sequence>
<dbReference type="InterPro" id="IPR029052">
    <property type="entry name" value="Metallo-depent_PP-like"/>
</dbReference>
<dbReference type="InterPro" id="IPR004843">
    <property type="entry name" value="Calcineurin-like_PHP"/>
</dbReference>
<dbReference type="EMBL" id="FSQW01000001">
    <property type="protein sequence ID" value="SIN64768.1"/>
    <property type="molecule type" value="Genomic_DNA"/>
</dbReference>
<dbReference type="STRING" id="1123272.SAMN02745824_1436"/>
<dbReference type="GO" id="GO:0016787">
    <property type="term" value="F:hydrolase activity"/>
    <property type="evidence" value="ECO:0007669"/>
    <property type="project" value="InterPro"/>
</dbReference>
<keyword evidence="3" id="KW-1185">Reference proteome</keyword>
<dbReference type="AlphaFoldDB" id="A0A1N6D1U6"/>